<protein>
    <submittedName>
        <fullName evidence="1">Ornithine decarboxylase antizyme 2 ODC antizyme, long form</fullName>
    </submittedName>
</protein>
<dbReference type="EMBL" id="RHFK02000013">
    <property type="protein sequence ID" value="TWW66103.1"/>
    <property type="molecule type" value="Genomic_DNA"/>
</dbReference>
<name>A0A5C6NFZ9_9TELE</name>
<evidence type="ECO:0000313" key="2">
    <source>
        <dbReference type="Proteomes" id="UP000324091"/>
    </source>
</evidence>
<proteinExistence type="predicted"/>
<sequence length="92" mass="10410">MTFILPATVRPFGHYAVEQSKEKSVRRVSTRGRMVKSNLQRILNSHCFAREKEGKQQYYTNMADLSSSICDMIGNLSLHCTSTRGPGPLWCS</sequence>
<gene>
    <name evidence="1" type="ORF">D4764_20G0001350</name>
</gene>
<comment type="caution">
    <text evidence="1">The sequence shown here is derived from an EMBL/GenBank/DDBJ whole genome shotgun (WGS) entry which is preliminary data.</text>
</comment>
<keyword evidence="2" id="KW-1185">Reference proteome</keyword>
<accession>A0A5C6NFZ9</accession>
<organism evidence="1 2">
    <name type="scientific">Takifugu flavidus</name>
    <name type="common">sansaifugu</name>
    <dbReference type="NCBI Taxonomy" id="433684"/>
    <lineage>
        <taxon>Eukaryota</taxon>
        <taxon>Metazoa</taxon>
        <taxon>Chordata</taxon>
        <taxon>Craniata</taxon>
        <taxon>Vertebrata</taxon>
        <taxon>Euteleostomi</taxon>
        <taxon>Actinopterygii</taxon>
        <taxon>Neopterygii</taxon>
        <taxon>Teleostei</taxon>
        <taxon>Neoteleostei</taxon>
        <taxon>Acanthomorphata</taxon>
        <taxon>Eupercaria</taxon>
        <taxon>Tetraodontiformes</taxon>
        <taxon>Tetradontoidea</taxon>
        <taxon>Tetraodontidae</taxon>
        <taxon>Takifugu</taxon>
    </lineage>
</organism>
<reference evidence="1 2" key="1">
    <citation type="submission" date="2019-04" db="EMBL/GenBank/DDBJ databases">
        <title>Chromosome genome assembly for Takifugu flavidus.</title>
        <authorList>
            <person name="Xiao S."/>
        </authorList>
    </citation>
    <scope>NUCLEOTIDE SEQUENCE [LARGE SCALE GENOMIC DNA]</scope>
    <source>
        <strain evidence="1">HTHZ2018</strain>
        <tissue evidence="1">Muscle</tissue>
    </source>
</reference>
<dbReference type="Proteomes" id="UP000324091">
    <property type="component" value="Chromosome 20"/>
</dbReference>
<dbReference type="AlphaFoldDB" id="A0A5C6NFZ9"/>
<evidence type="ECO:0000313" key="1">
    <source>
        <dbReference type="EMBL" id="TWW66103.1"/>
    </source>
</evidence>